<gene>
    <name evidence="6" type="primary">S100P</name>
</gene>
<reference evidence="6" key="1">
    <citation type="submission" date="2025-08" db="UniProtKB">
        <authorList>
            <consortium name="Ensembl"/>
        </authorList>
    </citation>
    <scope>IDENTIFICATION</scope>
</reference>
<dbReference type="Pfam" id="PF01023">
    <property type="entry name" value="S_100"/>
    <property type="match status" value="1"/>
</dbReference>
<organism evidence="6 7">
    <name type="scientific">Terrapene triunguis</name>
    <name type="common">Three-toed box turtle</name>
    <dbReference type="NCBI Taxonomy" id="2587831"/>
    <lineage>
        <taxon>Eukaryota</taxon>
        <taxon>Metazoa</taxon>
        <taxon>Chordata</taxon>
        <taxon>Craniata</taxon>
        <taxon>Vertebrata</taxon>
        <taxon>Euteleostomi</taxon>
        <taxon>Archelosauria</taxon>
        <taxon>Testudinata</taxon>
        <taxon>Testudines</taxon>
        <taxon>Cryptodira</taxon>
        <taxon>Durocryptodira</taxon>
        <taxon>Testudinoidea</taxon>
        <taxon>Emydidae</taxon>
        <taxon>Terrapene</taxon>
    </lineage>
</organism>
<evidence type="ECO:0000256" key="4">
    <source>
        <dbReference type="ARBA" id="ARBA00022837"/>
    </source>
</evidence>
<dbReference type="GO" id="GO:0005654">
    <property type="term" value="C:nucleoplasm"/>
    <property type="evidence" value="ECO:0007669"/>
    <property type="project" value="Ensembl"/>
</dbReference>
<protein>
    <submittedName>
        <fullName evidence="6">S100 calcium binding protein P</fullName>
    </submittedName>
</protein>
<dbReference type="InterPro" id="IPR002048">
    <property type="entry name" value="EF_hand_dom"/>
</dbReference>
<dbReference type="GO" id="GO:0005737">
    <property type="term" value="C:cytoplasm"/>
    <property type="evidence" value="ECO:0007669"/>
    <property type="project" value="Ensembl"/>
</dbReference>
<dbReference type="Gene3D" id="1.10.238.10">
    <property type="entry name" value="EF-hand"/>
    <property type="match status" value="1"/>
</dbReference>
<keyword evidence="7" id="KW-1185">Reference proteome</keyword>
<dbReference type="InterPro" id="IPR034325">
    <property type="entry name" value="S-100_dom"/>
</dbReference>
<dbReference type="SMART" id="SM01394">
    <property type="entry name" value="S_100"/>
    <property type="match status" value="1"/>
</dbReference>
<dbReference type="PANTHER" id="PTHR11639:SF139">
    <property type="entry name" value="PROTEIN S100-P"/>
    <property type="match status" value="1"/>
</dbReference>
<sequence length="135" mass="15114">QYISLCSIKLLPRPLYTSELCHSAGCRLKKMATLRNPLAKMSELETAMGMIIDVFDKYSGAEGNKQTLTKGELKTLLEKELSNFLSSGKDKEAVDKLFKGLDENGDSEVDFNEFVIFVAAMTCCCHKYFEQKGPK</sequence>
<feature type="domain" description="EF-hand" evidence="5">
    <location>
        <begin position="89"/>
        <end position="124"/>
    </location>
</feature>
<dbReference type="GO" id="GO:0043542">
    <property type="term" value="P:endothelial cell migration"/>
    <property type="evidence" value="ECO:0007669"/>
    <property type="project" value="Ensembl"/>
</dbReference>
<dbReference type="SMART" id="SM00054">
    <property type="entry name" value="EFh"/>
    <property type="match status" value="1"/>
</dbReference>
<dbReference type="GO" id="GO:0070062">
    <property type="term" value="C:extracellular exosome"/>
    <property type="evidence" value="ECO:0007669"/>
    <property type="project" value="TreeGrafter"/>
</dbReference>
<evidence type="ECO:0000256" key="2">
    <source>
        <dbReference type="ARBA" id="ARBA00022723"/>
    </source>
</evidence>
<dbReference type="PROSITE" id="PS50222">
    <property type="entry name" value="EF_HAND_2"/>
    <property type="match status" value="1"/>
</dbReference>
<dbReference type="GO" id="GO:0042803">
    <property type="term" value="F:protein homodimerization activity"/>
    <property type="evidence" value="ECO:0007669"/>
    <property type="project" value="Ensembl"/>
</dbReference>
<keyword evidence="4" id="KW-0106">Calcium</keyword>
<dbReference type="PROSITE" id="PS00303">
    <property type="entry name" value="S100_CABP"/>
    <property type="match status" value="1"/>
</dbReference>
<comment type="similarity">
    <text evidence="1">Belongs to the S-100 family.</text>
</comment>
<evidence type="ECO:0000256" key="3">
    <source>
        <dbReference type="ARBA" id="ARBA00022737"/>
    </source>
</evidence>
<keyword evidence="3" id="KW-0677">Repeat</keyword>
<evidence type="ECO:0000259" key="5">
    <source>
        <dbReference type="PROSITE" id="PS50222"/>
    </source>
</evidence>
<keyword evidence="2" id="KW-0479">Metal-binding</keyword>
<dbReference type="GO" id="GO:0005509">
    <property type="term" value="F:calcium ion binding"/>
    <property type="evidence" value="ECO:0007669"/>
    <property type="project" value="InterPro"/>
</dbReference>
<dbReference type="Proteomes" id="UP000472274">
    <property type="component" value="Unplaced"/>
</dbReference>
<accession>A0A674IV15</accession>
<dbReference type="FunFam" id="1.10.238.10:FF:000044">
    <property type="entry name" value="Protein S100"/>
    <property type="match status" value="1"/>
</dbReference>
<reference evidence="6" key="2">
    <citation type="submission" date="2025-09" db="UniProtKB">
        <authorList>
            <consortium name="Ensembl"/>
        </authorList>
    </citation>
    <scope>IDENTIFICATION</scope>
</reference>
<dbReference type="SUPFAM" id="SSF47473">
    <property type="entry name" value="EF-hand"/>
    <property type="match status" value="1"/>
</dbReference>
<name>A0A674IV15_9SAUR</name>
<dbReference type="InterPro" id="IPR001751">
    <property type="entry name" value="S100/CaBP7/8-like_CS"/>
</dbReference>
<proteinExistence type="inferred from homology"/>
<evidence type="ECO:0000256" key="1">
    <source>
        <dbReference type="ARBA" id="ARBA00007323"/>
    </source>
</evidence>
<dbReference type="CDD" id="cd00213">
    <property type="entry name" value="S-100"/>
    <property type="match status" value="1"/>
</dbReference>
<dbReference type="GO" id="GO:0048306">
    <property type="term" value="F:calcium-dependent protein binding"/>
    <property type="evidence" value="ECO:0007669"/>
    <property type="project" value="Ensembl"/>
</dbReference>
<dbReference type="InParanoid" id="A0A674IV15"/>
<dbReference type="InterPro" id="IPR011992">
    <property type="entry name" value="EF-hand-dom_pair"/>
</dbReference>
<dbReference type="Ensembl" id="ENSTMTT00000011933.1">
    <property type="protein sequence ID" value="ENSTMTP00000011547.1"/>
    <property type="gene ID" value="ENSTMTG00000008342.1"/>
</dbReference>
<evidence type="ECO:0000313" key="7">
    <source>
        <dbReference type="Proteomes" id="UP000472274"/>
    </source>
</evidence>
<evidence type="ECO:0000313" key="6">
    <source>
        <dbReference type="Ensembl" id="ENSTMTP00000011547.1"/>
    </source>
</evidence>
<dbReference type="GO" id="GO:0046914">
    <property type="term" value="F:transition metal ion binding"/>
    <property type="evidence" value="ECO:0007669"/>
    <property type="project" value="InterPro"/>
</dbReference>
<dbReference type="AlphaFoldDB" id="A0A674IV15"/>
<dbReference type="PANTHER" id="PTHR11639">
    <property type="entry name" value="S100 CALCIUM-BINDING PROTEIN"/>
    <property type="match status" value="1"/>
</dbReference>
<dbReference type="GeneTree" id="ENSGT00940000162871"/>
<dbReference type="InterPro" id="IPR013787">
    <property type="entry name" value="S100_Ca-bd_sub"/>
</dbReference>